<dbReference type="Gene3D" id="2.40.70.10">
    <property type="entry name" value="Acid Proteases"/>
    <property type="match status" value="2"/>
</dbReference>
<sequence>MLRPSSLGLFLALGQSLLSAQAGPQTIQLQSRTAPPAATQKRRGLSPENIPLVDFFRGTDLQWFGNITVGTPPQTLTVIFDTGSSILAIPSTLCDESCDNQTKFDPTKSSTFVDGGTIETEFFLNRFVSLLRQNYQNPNPGFLGVGVDPVREFEGTSNYDYVLHSASDVISVGGLTASATRFFLITTQSDGWALDPFDGIQGMSARAMGFFGSLISQGLPSLFSLYLTPQAIGNAEMTIGGIDTTKFKGDLIYASLPAFTTTSWSLISPQFFVNGKSTNALKASRHVVFDSGTSNIVFTSQIANELYALISPDIVPHDAEPGSYGIACDKIDTLPAVIDMTFTAQDGTPFNLTIPSSELNVGPFDDDPTICQTLINAVEDVPALVGGSLLKHYYSVWDVGNQRLGFAAV</sequence>
<keyword evidence="4" id="KW-0378">Hydrolase</keyword>
<evidence type="ECO:0000256" key="1">
    <source>
        <dbReference type="ARBA" id="ARBA00007447"/>
    </source>
</evidence>
<dbReference type="Pfam" id="PF00026">
    <property type="entry name" value="Asp"/>
    <property type="match status" value="2"/>
</dbReference>
<evidence type="ECO:0000256" key="3">
    <source>
        <dbReference type="PIRSR" id="PIRSR601461-1"/>
    </source>
</evidence>
<dbReference type="PANTHER" id="PTHR47966">
    <property type="entry name" value="BETA-SITE APP-CLEAVING ENZYME, ISOFORM A-RELATED"/>
    <property type="match status" value="1"/>
</dbReference>
<keyword evidence="5" id="KW-0732">Signal</keyword>
<evidence type="ECO:0000256" key="4">
    <source>
        <dbReference type="RuleBase" id="RU000454"/>
    </source>
</evidence>
<keyword evidence="4" id="KW-0645">Protease</keyword>
<feature type="domain" description="Peptidase A1" evidence="6">
    <location>
        <begin position="63"/>
        <end position="407"/>
    </location>
</feature>
<evidence type="ECO:0000256" key="5">
    <source>
        <dbReference type="SAM" id="SignalP"/>
    </source>
</evidence>
<dbReference type="PROSITE" id="PS51767">
    <property type="entry name" value="PEPTIDASE_A1"/>
    <property type="match status" value="1"/>
</dbReference>
<feature type="active site" evidence="3">
    <location>
        <position position="290"/>
    </location>
</feature>
<dbReference type="GO" id="GO:0006508">
    <property type="term" value="P:proteolysis"/>
    <property type="evidence" value="ECO:0007669"/>
    <property type="project" value="UniProtKB-KW"/>
</dbReference>
<reference evidence="7" key="1">
    <citation type="submission" date="2020-05" db="EMBL/GenBank/DDBJ databases">
        <title>Mycena genomes resolve the evolution of fungal bioluminescence.</title>
        <authorList>
            <person name="Tsai I.J."/>
        </authorList>
    </citation>
    <scope>NUCLEOTIDE SEQUENCE</scope>
    <source>
        <strain evidence="7">CCC161011</strain>
    </source>
</reference>
<accession>A0A8H6XII2</accession>
<evidence type="ECO:0000256" key="2">
    <source>
        <dbReference type="ARBA" id="ARBA00022750"/>
    </source>
</evidence>
<dbReference type="InterPro" id="IPR001969">
    <property type="entry name" value="Aspartic_peptidase_AS"/>
</dbReference>
<dbReference type="SUPFAM" id="SSF50630">
    <property type="entry name" value="Acid proteases"/>
    <property type="match status" value="1"/>
</dbReference>
<feature type="chain" id="PRO_5033989006" evidence="5">
    <location>
        <begin position="23"/>
        <end position="409"/>
    </location>
</feature>
<evidence type="ECO:0000259" key="6">
    <source>
        <dbReference type="PROSITE" id="PS51767"/>
    </source>
</evidence>
<comment type="similarity">
    <text evidence="1 4">Belongs to the peptidase A1 family.</text>
</comment>
<dbReference type="InterPro" id="IPR001461">
    <property type="entry name" value="Aspartic_peptidase_A1"/>
</dbReference>
<feature type="active site" evidence="3">
    <location>
        <position position="81"/>
    </location>
</feature>
<dbReference type="GO" id="GO:0000324">
    <property type="term" value="C:fungal-type vacuole"/>
    <property type="evidence" value="ECO:0007669"/>
    <property type="project" value="TreeGrafter"/>
</dbReference>
<dbReference type="CDD" id="cd05471">
    <property type="entry name" value="pepsin_like"/>
    <property type="match status" value="1"/>
</dbReference>
<dbReference type="PANTHER" id="PTHR47966:SF51">
    <property type="entry name" value="BETA-SITE APP-CLEAVING ENZYME, ISOFORM A-RELATED"/>
    <property type="match status" value="1"/>
</dbReference>
<protein>
    <submittedName>
        <fullName evidence="7">Pepsin A</fullName>
    </submittedName>
</protein>
<dbReference type="PRINTS" id="PR00792">
    <property type="entry name" value="PEPSIN"/>
</dbReference>
<dbReference type="PROSITE" id="PS00141">
    <property type="entry name" value="ASP_PROTEASE"/>
    <property type="match status" value="2"/>
</dbReference>
<proteinExistence type="inferred from homology"/>
<feature type="signal peptide" evidence="5">
    <location>
        <begin position="1"/>
        <end position="22"/>
    </location>
</feature>
<dbReference type="AlphaFoldDB" id="A0A8H6XII2"/>
<keyword evidence="2 4" id="KW-0064">Aspartyl protease</keyword>
<comment type="caution">
    <text evidence="7">The sequence shown here is derived from an EMBL/GenBank/DDBJ whole genome shotgun (WGS) entry which is preliminary data.</text>
</comment>
<dbReference type="InterPro" id="IPR021109">
    <property type="entry name" value="Peptidase_aspartic_dom_sf"/>
</dbReference>
<dbReference type="OrthoDB" id="771136at2759"/>
<evidence type="ECO:0000313" key="8">
    <source>
        <dbReference type="Proteomes" id="UP000620124"/>
    </source>
</evidence>
<dbReference type="Proteomes" id="UP000620124">
    <property type="component" value="Unassembled WGS sequence"/>
</dbReference>
<dbReference type="EMBL" id="JACAZI010000017">
    <property type="protein sequence ID" value="KAF7342153.1"/>
    <property type="molecule type" value="Genomic_DNA"/>
</dbReference>
<evidence type="ECO:0000313" key="7">
    <source>
        <dbReference type="EMBL" id="KAF7342153.1"/>
    </source>
</evidence>
<dbReference type="InterPro" id="IPR034164">
    <property type="entry name" value="Pepsin-like_dom"/>
</dbReference>
<gene>
    <name evidence="7" type="ORF">MVEN_01803000</name>
</gene>
<organism evidence="7 8">
    <name type="scientific">Mycena venus</name>
    <dbReference type="NCBI Taxonomy" id="2733690"/>
    <lineage>
        <taxon>Eukaryota</taxon>
        <taxon>Fungi</taxon>
        <taxon>Dikarya</taxon>
        <taxon>Basidiomycota</taxon>
        <taxon>Agaricomycotina</taxon>
        <taxon>Agaricomycetes</taxon>
        <taxon>Agaricomycetidae</taxon>
        <taxon>Agaricales</taxon>
        <taxon>Marasmiineae</taxon>
        <taxon>Mycenaceae</taxon>
        <taxon>Mycena</taxon>
    </lineage>
</organism>
<name>A0A8H6XII2_9AGAR</name>
<dbReference type="GO" id="GO:0004190">
    <property type="term" value="F:aspartic-type endopeptidase activity"/>
    <property type="evidence" value="ECO:0007669"/>
    <property type="project" value="UniProtKB-KW"/>
</dbReference>
<keyword evidence="8" id="KW-1185">Reference proteome</keyword>
<dbReference type="InterPro" id="IPR033121">
    <property type="entry name" value="PEPTIDASE_A1"/>
</dbReference>